<dbReference type="PANTHER" id="PTHR43471">
    <property type="entry name" value="ABC TRANSPORTER PERMEASE"/>
    <property type="match status" value="1"/>
</dbReference>
<feature type="transmembrane region" description="Helical" evidence="5">
    <location>
        <begin position="24"/>
        <end position="42"/>
    </location>
</feature>
<feature type="transmembrane region" description="Helical" evidence="5">
    <location>
        <begin position="365"/>
        <end position="389"/>
    </location>
</feature>
<accession>A0ABS2NRC2</accession>
<evidence type="ECO:0000256" key="4">
    <source>
        <dbReference type="ARBA" id="ARBA00023136"/>
    </source>
</evidence>
<dbReference type="RefSeq" id="WP_204402406.1">
    <property type="nucleotide sequence ID" value="NZ_JAFBEE010000011.1"/>
</dbReference>
<evidence type="ECO:0000256" key="5">
    <source>
        <dbReference type="SAM" id="Phobius"/>
    </source>
</evidence>
<proteinExistence type="predicted"/>
<evidence type="ECO:0000259" key="6">
    <source>
        <dbReference type="Pfam" id="PF12698"/>
    </source>
</evidence>
<feature type="transmembrane region" description="Helical" evidence="5">
    <location>
        <begin position="241"/>
        <end position="261"/>
    </location>
</feature>
<dbReference type="InterPro" id="IPR013525">
    <property type="entry name" value="ABC2_TM"/>
</dbReference>
<gene>
    <name evidence="7" type="ORF">JOC73_001901</name>
</gene>
<evidence type="ECO:0000313" key="8">
    <source>
        <dbReference type="Proteomes" id="UP001314796"/>
    </source>
</evidence>
<protein>
    <submittedName>
        <fullName evidence="7">Sodium transport system permease protein</fullName>
    </submittedName>
</protein>
<comment type="subcellular location">
    <subcellularLocation>
        <location evidence="1">Membrane</location>
        <topology evidence="1">Multi-pass membrane protein</topology>
    </subcellularLocation>
</comment>
<keyword evidence="3 5" id="KW-1133">Transmembrane helix</keyword>
<dbReference type="EMBL" id="JAFBEE010000011">
    <property type="protein sequence ID" value="MBM7615332.1"/>
    <property type="molecule type" value="Genomic_DNA"/>
</dbReference>
<keyword evidence="8" id="KW-1185">Reference proteome</keyword>
<feature type="transmembrane region" description="Helical" evidence="5">
    <location>
        <begin position="341"/>
        <end position="359"/>
    </location>
</feature>
<sequence>MNYKHIAIVLKKELKDIFRDKRTWLAGVLIPVMVFPLMFYLMGMGRSKMENNLKQDIPIAIEAQGEESQLISYIKNAEGLKVMKVEDAYESLKAGEIKTIIHLEEGFEEKIKGQIPANVKLIYDEVSSESTMATATVQNVIMGYTEGVRLGRLAELGIDPQKLQPTIINREAYVPEGEESKGGGEALMLLTFLLPFLLMLYPVIGGMPAAIDLGAGEKERLSLEPLLSTGADRLSILVGKYLTILLASVIGVITSLAGLVVSAKMNPDMMPMELSISPISILILVGVSMLIAMMLSGVMLAISVFAKSYKEAGTYLSPITIVLMVPAYLTMFMDLRTISTNLFFIPILNAVLLMKEVLVDIINPVHIAITFSMSFALVVASLLFTKYMFNKESVIFRS</sequence>
<reference evidence="7 8" key="1">
    <citation type="submission" date="2021-01" db="EMBL/GenBank/DDBJ databases">
        <title>Genomic Encyclopedia of Type Strains, Phase IV (KMG-IV): sequencing the most valuable type-strain genomes for metagenomic binning, comparative biology and taxonomic classification.</title>
        <authorList>
            <person name="Goeker M."/>
        </authorList>
    </citation>
    <scope>NUCLEOTIDE SEQUENCE [LARGE SCALE GENOMIC DNA]</scope>
    <source>
        <strain evidence="7 8">DSM 25890</strain>
    </source>
</reference>
<evidence type="ECO:0000313" key="7">
    <source>
        <dbReference type="EMBL" id="MBM7615332.1"/>
    </source>
</evidence>
<name>A0ABS2NRC2_9FIRM</name>
<evidence type="ECO:0000256" key="2">
    <source>
        <dbReference type="ARBA" id="ARBA00022692"/>
    </source>
</evidence>
<dbReference type="Gene3D" id="3.40.1710.10">
    <property type="entry name" value="abc type-2 transporter like domain"/>
    <property type="match status" value="1"/>
</dbReference>
<feature type="domain" description="ABC-2 type transporter transmembrane" evidence="6">
    <location>
        <begin position="32"/>
        <end position="382"/>
    </location>
</feature>
<dbReference type="PANTHER" id="PTHR43471:SF3">
    <property type="entry name" value="ABC TRANSPORTER PERMEASE PROTEIN NATB"/>
    <property type="match status" value="1"/>
</dbReference>
<keyword evidence="2 5" id="KW-0812">Transmembrane</keyword>
<comment type="caution">
    <text evidence="7">The sequence shown here is derived from an EMBL/GenBank/DDBJ whole genome shotgun (WGS) entry which is preliminary data.</text>
</comment>
<dbReference type="Pfam" id="PF12698">
    <property type="entry name" value="ABC2_membrane_3"/>
    <property type="match status" value="1"/>
</dbReference>
<organism evidence="7 8">
    <name type="scientific">Alkaliphilus hydrothermalis</name>
    <dbReference type="NCBI Taxonomy" id="1482730"/>
    <lineage>
        <taxon>Bacteria</taxon>
        <taxon>Bacillati</taxon>
        <taxon>Bacillota</taxon>
        <taxon>Clostridia</taxon>
        <taxon>Peptostreptococcales</taxon>
        <taxon>Natronincolaceae</taxon>
        <taxon>Alkaliphilus</taxon>
    </lineage>
</organism>
<evidence type="ECO:0000256" key="1">
    <source>
        <dbReference type="ARBA" id="ARBA00004141"/>
    </source>
</evidence>
<keyword evidence="4 5" id="KW-0472">Membrane</keyword>
<feature type="transmembrane region" description="Helical" evidence="5">
    <location>
        <begin position="186"/>
        <end position="204"/>
    </location>
</feature>
<feature type="transmembrane region" description="Helical" evidence="5">
    <location>
        <begin position="281"/>
        <end position="306"/>
    </location>
</feature>
<evidence type="ECO:0000256" key="3">
    <source>
        <dbReference type="ARBA" id="ARBA00022989"/>
    </source>
</evidence>
<dbReference type="Proteomes" id="UP001314796">
    <property type="component" value="Unassembled WGS sequence"/>
</dbReference>
<feature type="transmembrane region" description="Helical" evidence="5">
    <location>
        <begin position="312"/>
        <end position="329"/>
    </location>
</feature>